<dbReference type="PROSITE" id="PS50297">
    <property type="entry name" value="ANK_REP_REGION"/>
    <property type="match status" value="1"/>
</dbReference>
<evidence type="ECO:0000256" key="4">
    <source>
        <dbReference type="SAM" id="MobiDB-lite"/>
    </source>
</evidence>
<feature type="compositionally biased region" description="Polar residues" evidence="4">
    <location>
        <begin position="72"/>
        <end position="83"/>
    </location>
</feature>
<feature type="repeat" description="ANK" evidence="3">
    <location>
        <begin position="186"/>
        <end position="218"/>
    </location>
</feature>
<reference evidence="5 6" key="2">
    <citation type="submission" date="2021-10" db="EMBL/GenBank/DDBJ databases">
        <authorList>
            <person name="Piombo E."/>
        </authorList>
    </citation>
    <scope>NUCLEOTIDE SEQUENCE [LARGE SCALE GENOMIC DNA]</scope>
</reference>
<gene>
    <name evidence="5" type="ORF">CBYS24578_00017440</name>
</gene>
<feature type="compositionally biased region" description="Basic residues" evidence="4">
    <location>
        <begin position="1"/>
        <end position="22"/>
    </location>
</feature>
<dbReference type="Pfam" id="PF12796">
    <property type="entry name" value="Ank_2"/>
    <property type="match status" value="1"/>
</dbReference>
<dbReference type="Gene3D" id="1.25.40.20">
    <property type="entry name" value="Ankyrin repeat-containing domain"/>
    <property type="match status" value="1"/>
</dbReference>
<dbReference type="PANTHER" id="PTHR24193:SF121">
    <property type="entry name" value="ADA2A-CONTAINING COMPLEX COMPONENT 3, ISOFORM D"/>
    <property type="match status" value="1"/>
</dbReference>
<feature type="repeat" description="ANK" evidence="3">
    <location>
        <begin position="218"/>
        <end position="250"/>
    </location>
</feature>
<dbReference type="InterPro" id="IPR036770">
    <property type="entry name" value="Ankyrin_rpt-contain_sf"/>
</dbReference>
<evidence type="ECO:0000256" key="1">
    <source>
        <dbReference type="ARBA" id="ARBA00022737"/>
    </source>
</evidence>
<reference evidence="6" key="1">
    <citation type="submission" date="2019-06" db="EMBL/GenBank/DDBJ databases">
        <authorList>
            <person name="Broberg M."/>
        </authorList>
    </citation>
    <scope>NUCLEOTIDE SEQUENCE [LARGE SCALE GENOMIC DNA]</scope>
</reference>
<dbReference type="Pfam" id="PF13637">
    <property type="entry name" value="Ank_4"/>
    <property type="match status" value="1"/>
</dbReference>
<feature type="compositionally biased region" description="Basic and acidic residues" evidence="4">
    <location>
        <begin position="61"/>
        <end position="71"/>
    </location>
</feature>
<keyword evidence="2 3" id="KW-0040">ANK repeat</keyword>
<feature type="region of interest" description="Disordered" evidence="4">
    <location>
        <begin position="341"/>
        <end position="363"/>
    </location>
</feature>
<dbReference type="Proteomes" id="UP000754883">
    <property type="component" value="Unassembled WGS sequence"/>
</dbReference>
<dbReference type="PRINTS" id="PR01415">
    <property type="entry name" value="ANKYRIN"/>
</dbReference>
<dbReference type="EMBL" id="CABFNO020001327">
    <property type="protein sequence ID" value="CAG9981816.1"/>
    <property type="molecule type" value="Genomic_DNA"/>
</dbReference>
<feature type="region of interest" description="Disordered" evidence="4">
    <location>
        <begin position="1"/>
        <end position="83"/>
    </location>
</feature>
<evidence type="ECO:0000313" key="6">
    <source>
        <dbReference type="Proteomes" id="UP000754883"/>
    </source>
</evidence>
<accession>A0A9N9U4R4</accession>
<evidence type="ECO:0000256" key="2">
    <source>
        <dbReference type="ARBA" id="ARBA00023043"/>
    </source>
</evidence>
<proteinExistence type="predicted"/>
<evidence type="ECO:0000313" key="5">
    <source>
        <dbReference type="EMBL" id="CAG9981816.1"/>
    </source>
</evidence>
<dbReference type="PROSITE" id="PS50088">
    <property type="entry name" value="ANK_REPEAT"/>
    <property type="match status" value="3"/>
</dbReference>
<dbReference type="GO" id="GO:0045944">
    <property type="term" value="P:positive regulation of transcription by RNA polymerase II"/>
    <property type="evidence" value="ECO:0007669"/>
    <property type="project" value="TreeGrafter"/>
</dbReference>
<dbReference type="InterPro" id="IPR002110">
    <property type="entry name" value="Ankyrin_rpt"/>
</dbReference>
<protein>
    <submittedName>
        <fullName evidence="5">Uncharacterized protein</fullName>
    </submittedName>
</protein>
<dbReference type="GO" id="GO:0005634">
    <property type="term" value="C:nucleus"/>
    <property type="evidence" value="ECO:0007669"/>
    <property type="project" value="TreeGrafter"/>
</dbReference>
<comment type="caution">
    <text evidence="5">The sequence shown here is derived from an EMBL/GenBank/DDBJ whole genome shotgun (WGS) entry which is preliminary data.</text>
</comment>
<feature type="repeat" description="ANK" evidence="3">
    <location>
        <begin position="283"/>
        <end position="311"/>
    </location>
</feature>
<dbReference type="PANTHER" id="PTHR24193">
    <property type="entry name" value="ANKYRIN REPEAT PROTEIN"/>
    <property type="match status" value="1"/>
</dbReference>
<keyword evidence="6" id="KW-1185">Reference proteome</keyword>
<sequence length="363" mass="40313">MAHYNQHHHGQPHHGQPHHGQPHHGQQYHGQQHHGQQHQAWSHNNAHGRAFQHNGAVNGNVHHEHGYRNEHNGNINNDYGQSNGARNQELVRAVANGDAREVRILCDCGANPNFSFPGRPPLLLLAVERGHSSTAMELMEGGASSHLNDNGLGQPILHLAVERCNEKVVRYLLEQNDHKPNVLNAKGQTPLHIAAAGNRTDSAKALLENNANVNPSKFHVSPLCIAIEKGNFDTISLLLKKGAHVHAQYPDGTSPIFKAAINKPRAIELLIQYGANVNALTRSGFTPLAWAIQHGEGRNAESVQLLLEKGAVMPQGRQTALDFARRHNFQRIEYVVQRYEQRQAPAPRPPQHEVARINKRPLY</sequence>
<dbReference type="SUPFAM" id="SSF48403">
    <property type="entry name" value="Ankyrin repeat"/>
    <property type="match status" value="1"/>
</dbReference>
<dbReference type="SMART" id="SM00248">
    <property type="entry name" value="ANK"/>
    <property type="match status" value="7"/>
</dbReference>
<name>A0A9N9U4R4_9HYPO</name>
<dbReference type="AlphaFoldDB" id="A0A9N9U4R4"/>
<dbReference type="OrthoDB" id="20872at2759"/>
<dbReference type="InterPro" id="IPR050663">
    <property type="entry name" value="Ankyrin-SOCS_Box"/>
</dbReference>
<organism evidence="5 6">
    <name type="scientific">Clonostachys byssicola</name>
    <dbReference type="NCBI Taxonomy" id="160290"/>
    <lineage>
        <taxon>Eukaryota</taxon>
        <taxon>Fungi</taxon>
        <taxon>Dikarya</taxon>
        <taxon>Ascomycota</taxon>
        <taxon>Pezizomycotina</taxon>
        <taxon>Sordariomycetes</taxon>
        <taxon>Hypocreomycetidae</taxon>
        <taxon>Hypocreales</taxon>
        <taxon>Bionectriaceae</taxon>
        <taxon>Clonostachys</taxon>
    </lineage>
</organism>
<evidence type="ECO:0000256" key="3">
    <source>
        <dbReference type="PROSITE-ProRule" id="PRU00023"/>
    </source>
</evidence>
<dbReference type="GO" id="GO:0000976">
    <property type="term" value="F:transcription cis-regulatory region binding"/>
    <property type="evidence" value="ECO:0007669"/>
    <property type="project" value="TreeGrafter"/>
</dbReference>
<keyword evidence="1" id="KW-0677">Repeat</keyword>